<keyword evidence="2" id="KW-0812">Transmembrane</keyword>
<dbReference type="Proteomes" id="UP001472677">
    <property type="component" value="Unassembled WGS sequence"/>
</dbReference>
<gene>
    <name evidence="3" type="ORF">V6N12_058279</name>
</gene>
<evidence type="ECO:0000256" key="2">
    <source>
        <dbReference type="SAM" id="Phobius"/>
    </source>
</evidence>
<keyword evidence="4" id="KW-1185">Reference proteome</keyword>
<accession>A0ABR2ES44</accession>
<proteinExistence type="predicted"/>
<comment type="caution">
    <text evidence="3">The sequence shown here is derived from an EMBL/GenBank/DDBJ whole genome shotgun (WGS) entry which is preliminary data.</text>
</comment>
<dbReference type="EMBL" id="JBBPBM010000010">
    <property type="protein sequence ID" value="KAK8564696.1"/>
    <property type="molecule type" value="Genomic_DNA"/>
</dbReference>
<organism evidence="3 4">
    <name type="scientific">Hibiscus sabdariffa</name>
    <name type="common">roselle</name>
    <dbReference type="NCBI Taxonomy" id="183260"/>
    <lineage>
        <taxon>Eukaryota</taxon>
        <taxon>Viridiplantae</taxon>
        <taxon>Streptophyta</taxon>
        <taxon>Embryophyta</taxon>
        <taxon>Tracheophyta</taxon>
        <taxon>Spermatophyta</taxon>
        <taxon>Magnoliopsida</taxon>
        <taxon>eudicotyledons</taxon>
        <taxon>Gunneridae</taxon>
        <taxon>Pentapetalae</taxon>
        <taxon>rosids</taxon>
        <taxon>malvids</taxon>
        <taxon>Malvales</taxon>
        <taxon>Malvaceae</taxon>
        <taxon>Malvoideae</taxon>
        <taxon>Hibiscus</taxon>
    </lineage>
</organism>
<reference evidence="3 4" key="1">
    <citation type="journal article" date="2024" name="G3 (Bethesda)">
        <title>Genome assembly of Hibiscus sabdariffa L. provides insights into metabolisms of medicinal natural products.</title>
        <authorList>
            <person name="Kim T."/>
        </authorList>
    </citation>
    <scope>NUCLEOTIDE SEQUENCE [LARGE SCALE GENOMIC DNA]</scope>
    <source>
        <strain evidence="3">TK-2024</strain>
        <tissue evidence="3">Old leaves</tissue>
    </source>
</reference>
<evidence type="ECO:0000256" key="1">
    <source>
        <dbReference type="SAM" id="MobiDB-lite"/>
    </source>
</evidence>
<feature type="transmembrane region" description="Helical" evidence="2">
    <location>
        <begin position="146"/>
        <end position="165"/>
    </location>
</feature>
<evidence type="ECO:0000313" key="3">
    <source>
        <dbReference type="EMBL" id="KAK8564696.1"/>
    </source>
</evidence>
<evidence type="ECO:0000313" key="4">
    <source>
        <dbReference type="Proteomes" id="UP001472677"/>
    </source>
</evidence>
<protein>
    <submittedName>
        <fullName evidence="3">Uncharacterized protein</fullName>
    </submittedName>
</protein>
<keyword evidence="2" id="KW-1133">Transmembrane helix</keyword>
<sequence length="169" mass="18483">MIEGNGVLEEANVNPSHEQFGGELGRDLTKEQGPEFELFSDVLHQSRPQGIRVEVGPAACSMGSLGIEDYLGGADLIPSHNQKLSWVDKVSGKENFGLLVSKDFVEGQITERGYDKGYIVDSDEDKVNQRKRKGLKEGQSRVRPSCLLVLISSTVGVLVLFLFLLDCCG</sequence>
<keyword evidence="2" id="KW-0472">Membrane</keyword>
<name>A0ABR2ES44_9ROSI</name>
<feature type="region of interest" description="Disordered" evidence="1">
    <location>
        <begin position="1"/>
        <end position="27"/>
    </location>
</feature>